<protein>
    <recommendedName>
        <fullName evidence="1">DUF7660 domain-containing protein</fullName>
    </recommendedName>
</protein>
<organism evidence="2 5">
    <name type="scientific">Micromonospora terminaliae</name>
    <dbReference type="NCBI Taxonomy" id="1914461"/>
    <lineage>
        <taxon>Bacteria</taxon>
        <taxon>Bacillati</taxon>
        <taxon>Actinomycetota</taxon>
        <taxon>Actinomycetes</taxon>
        <taxon>Micromonosporales</taxon>
        <taxon>Micromonosporaceae</taxon>
        <taxon>Micromonospora</taxon>
    </lineage>
</organism>
<evidence type="ECO:0000313" key="4">
    <source>
        <dbReference type="Proteomes" id="UP000402241"/>
    </source>
</evidence>
<dbReference type="EMBL" id="JAAHBZ010000006">
    <property type="protein sequence ID" value="NES29289.1"/>
    <property type="molecule type" value="Genomic_DNA"/>
</dbReference>
<dbReference type="AlphaFoldDB" id="A0AAJ2ZHE1"/>
<gene>
    <name evidence="2" type="ORF">G3561_17265</name>
    <name evidence="3" type="ORF">GCE86_17905</name>
</gene>
<keyword evidence="4" id="KW-1185">Reference proteome</keyword>
<name>A0AAJ2ZHE1_9ACTN</name>
<evidence type="ECO:0000259" key="1">
    <source>
        <dbReference type="Pfam" id="PF24693"/>
    </source>
</evidence>
<evidence type="ECO:0000313" key="5">
    <source>
        <dbReference type="Proteomes" id="UP000477779"/>
    </source>
</evidence>
<dbReference type="InterPro" id="IPR056077">
    <property type="entry name" value="DUF7660"/>
</dbReference>
<feature type="domain" description="DUF7660" evidence="1">
    <location>
        <begin position="3"/>
        <end position="75"/>
    </location>
</feature>
<dbReference type="Pfam" id="PF24693">
    <property type="entry name" value="DUF7660"/>
    <property type="match status" value="1"/>
</dbReference>
<dbReference type="EMBL" id="CP045309">
    <property type="protein sequence ID" value="QGL51457.1"/>
    <property type="molecule type" value="Genomic_DNA"/>
</dbReference>
<dbReference type="Proteomes" id="UP000402241">
    <property type="component" value="Chromosome"/>
</dbReference>
<evidence type="ECO:0000313" key="3">
    <source>
        <dbReference type="EMBL" id="QGL51457.1"/>
    </source>
</evidence>
<evidence type="ECO:0000313" key="2">
    <source>
        <dbReference type="EMBL" id="NES29289.1"/>
    </source>
</evidence>
<reference evidence="3 4" key="1">
    <citation type="submission" date="2019-10" db="EMBL/GenBank/DDBJ databases">
        <title>Genome Sequence of Micromonospora terminaliae DSM 101760.</title>
        <authorList>
            <person name="Guo L."/>
        </authorList>
    </citation>
    <scope>NUCLEOTIDE SEQUENCE [LARGE SCALE GENOMIC DNA]</scope>
    <source>
        <strain evidence="3 4">DSM 101760</strain>
    </source>
</reference>
<reference evidence="2 5" key="2">
    <citation type="submission" date="2020-02" db="EMBL/GenBank/DDBJ databases">
        <title>WGS of Micromonospora spp. isolated from hot spring.</title>
        <authorList>
            <person name="Thawai C."/>
        </authorList>
    </citation>
    <scope>NUCLEOTIDE SEQUENCE [LARGE SCALE GENOMIC DNA]</scope>
    <source>
        <strain evidence="2 5">TMS7</strain>
    </source>
</reference>
<proteinExistence type="predicted"/>
<accession>A0AAJ2ZHE1</accession>
<sequence length="75" mass="8530">MRTREELAAFVAALRDDFIRSGADWENQTLDRFLDALSVWITAAPGWYGNFEQELPAEGDWTFFARALAAAVVYE</sequence>
<dbReference type="Proteomes" id="UP000477779">
    <property type="component" value="Unassembled WGS sequence"/>
</dbReference>